<evidence type="ECO:0000313" key="1">
    <source>
        <dbReference type="EMBL" id="MBI0105091.1"/>
    </source>
</evidence>
<protein>
    <submittedName>
        <fullName evidence="1">Uncharacterized protein</fullName>
    </submittedName>
</protein>
<dbReference type="Proteomes" id="UP000766153">
    <property type="component" value="Unassembled WGS sequence"/>
</dbReference>
<name>A0ABS0QTK0_9BIFI</name>
<comment type="caution">
    <text evidence="1">The sequence shown here is derived from an EMBL/GenBank/DDBJ whole genome shotgun (WGS) entry which is preliminary data.</text>
</comment>
<reference evidence="1 2" key="1">
    <citation type="submission" date="2020-07" db="EMBL/GenBank/DDBJ databases">
        <title>Isolated bacteria genomes of Apis mellifera.</title>
        <authorList>
            <person name="Wu J."/>
            <person name="Zheng H."/>
        </authorList>
    </citation>
    <scope>NUCLEOTIDE SEQUENCE [LARGE SCALE GENOMIC DNA]</scope>
    <source>
        <strain evidence="1 2">B14448H7</strain>
    </source>
</reference>
<proteinExistence type="predicted"/>
<evidence type="ECO:0000313" key="2">
    <source>
        <dbReference type="Proteomes" id="UP000766153"/>
    </source>
</evidence>
<dbReference type="RefSeq" id="WP_198207156.1">
    <property type="nucleotide sequence ID" value="NZ_JACFRB010000001.1"/>
</dbReference>
<accession>A0ABS0QTK0</accession>
<gene>
    <name evidence="1" type="ORF">H3T91_01035</name>
</gene>
<organism evidence="1 2">
    <name type="scientific">Bifidobacterium polysaccharolyticum</name>
    <dbReference type="NCBI Taxonomy" id="2750967"/>
    <lineage>
        <taxon>Bacteria</taxon>
        <taxon>Bacillati</taxon>
        <taxon>Actinomycetota</taxon>
        <taxon>Actinomycetes</taxon>
        <taxon>Bifidobacteriales</taxon>
        <taxon>Bifidobacteriaceae</taxon>
        <taxon>Bifidobacterium</taxon>
    </lineage>
</organism>
<dbReference type="EMBL" id="JACFRB010000001">
    <property type="protein sequence ID" value="MBI0105091.1"/>
    <property type="molecule type" value="Genomic_DNA"/>
</dbReference>
<keyword evidence="2" id="KW-1185">Reference proteome</keyword>
<sequence length="72" mass="7852">MDYWAVASVDEPLGVDGVETTKPASLLFGMVCTQSMVERLGAAEMTSLHPNNLSMLPRNVPFATLNRNFAHT</sequence>